<feature type="domain" description="N,N-dimethylformamidase beta subunit-like C-terminal" evidence="1">
    <location>
        <begin position="271"/>
        <end position="441"/>
    </location>
</feature>
<evidence type="ECO:0000313" key="2">
    <source>
        <dbReference type="EMBL" id="CAI6037027.1"/>
    </source>
</evidence>
<evidence type="ECO:0000259" key="1">
    <source>
        <dbReference type="Pfam" id="PF20254"/>
    </source>
</evidence>
<evidence type="ECO:0000313" key="3">
    <source>
        <dbReference type="Proteomes" id="UP001160390"/>
    </source>
</evidence>
<dbReference type="Proteomes" id="UP001160390">
    <property type="component" value="Unassembled WGS sequence"/>
</dbReference>
<name>A0AA35LQU7_9HYPO</name>
<dbReference type="AlphaFoldDB" id="A0AA35LQU7"/>
<sequence length="454" mass="49947">MAAINADSGSYPPEMIGYAEPWIAAPGDSVAIKGIEIDHSPEKAEEEVLEIPRGHQKGRFQTVHQGSYGSVPNWGAPNKAEGLRVSLYMQPWMVECSHAQTLISTLDPITNTGFSITLNTSGSLDVHIGTVQGVDIIRTELRPENKCWSKVKVLFTCQRLQVKLVHLPFRVEPVPPPAAVEQILNKTTPVLSPNPLLIAATKAIFSRSGPGCQGPYVTEVFNGRIDCLTLETHDQRPLVLAEYDFSLNMESDQIVDVSGRAHHGVLINAPTRAVQGHDWDGSECDGTPAKSGYGAIPFHDDDMDDAQWDTGFIITIPRTARSGAYAVEVKTVNALDKDSITFFVRPNSWTSDNSQKVCLVFSIFTYLAYANERLYDTTRQNTADLGPGFDINTCLKSAESDKMRHRGDLGLSCYDRHNDGSGVCYSSAKRPILNLRPGYIMWAFSCPREFSAVL</sequence>
<gene>
    <name evidence="2" type="ORF">CCHLO57077_00015953</name>
</gene>
<accession>A0AA35LQU7</accession>
<dbReference type="EMBL" id="CABFNP030000521">
    <property type="protein sequence ID" value="CAI6037027.1"/>
    <property type="molecule type" value="Genomic_DNA"/>
</dbReference>
<proteinExistence type="predicted"/>
<dbReference type="Pfam" id="PF20254">
    <property type="entry name" value="DMFA2_C"/>
    <property type="match status" value="1"/>
</dbReference>
<comment type="caution">
    <text evidence="2">The sequence shown here is derived from an EMBL/GenBank/DDBJ whole genome shotgun (WGS) entry which is preliminary data.</text>
</comment>
<keyword evidence="3" id="KW-1185">Reference proteome</keyword>
<reference evidence="2" key="1">
    <citation type="submission" date="2023-01" db="EMBL/GenBank/DDBJ databases">
        <authorList>
            <person name="Piombo E."/>
        </authorList>
    </citation>
    <scope>NUCLEOTIDE SEQUENCE</scope>
</reference>
<organism evidence="2 3">
    <name type="scientific">Clonostachys chloroleuca</name>
    <dbReference type="NCBI Taxonomy" id="1926264"/>
    <lineage>
        <taxon>Eukaryota</taxon>
        <taxon>Fungi</taxon>
        <taxon>Dikarya</taxon>
        <taxon>Ascomycota</taxon>
        <taxon>Pezizomycotina</taxon>
        <taxon>Sordariomycetes</taxon>
        <taxon>Hypocreomycetidae</taxon>
        <taxon>Hypocreales</taxon>
        <taxon>Bionectriaceae</taxon>
        <taxon>Clonostachys</taxon>
    </lineage>
</organism>
<dbReference type="InterPro" id="IPR046540">
    <property type="entry name" value="DMFA2_C"/>
</dbReference>
<protein>
    <recommendedName>
        <fullName evidence="1">N,N-dimethylformamidase beta subunit-like C-terminal domain-containing protein</fullName>
    </recommendedName>
</protein>